<keyword evidence="1" id="KW-0472">Membrane</keyword>
<protein>
    <submittedName>
        <fullName evidence="2">Uncharacterized protein</fullName>
    </submittedName>
</protein>
<keyword evidence="1" id="KW-0812">Transmembrane</keyword>
<dbReference type="AlphaFoldDB" id="A0A7G9QQD9"/>
<reference evidence="2 3" key="1">
    <citation type="submission" date="2020-08" db="EMBL/GenBank/DDBJ databases">
        <title>Genome sequence of Thermomonas brevis KACC 16975T.</title>
        <authorList>
            <person name="Hyun D.-W."/>
            <person name="Bae J.-W."/>
        </authorList>
    </citation>
    <scope>NUCLEOTIDE SEQUENCE [LARGE SCALE GENOMIC DNA]</scope>
    <source>
        <strain evidence="2 3">KACC 16975</strain>
    </source>
</reference>
<evidence type="ECO:0000313" key="3">
    <source>
        <dbReference type="Proteomes" id="UP000515977"/>
    </source>
</evidence>
<accession>A0A7G9QQD9</accession>
<feature type="transmembrane region" description="Helical" evidence="1">
    <location>
        <begin position="56"/>
        <end position="74"/>
    </location>
</feature>
<proteinExistence type="predicted"/>
<evidence type="ECO:0000313" key="2">
    <source>
        <dbReference type="EMBL" id="QNN45564.1"/>
    </source>
</evidence>
<dbReference type="KEGG" id="tbv:H9L17_10075"/>
<evidence type="ECO:0000256" key="1">
    <source>
        <dbReference type="SAM" id="Phobius"/>
    </source>
</evidence>
<name>A0A7G9QQD9_9GAMM</name>
<organism evidence="2 3">
    <name type="scientific">Thermomonas brevis</name>
    <dbReference type="NCBI Taxonomy" id="215691"/>
    <lineage>
        <taxon>Bacteria</taxon>
        <taxon>Pseudomonadati</taxon>
        <taxon>Pseudomonadota</taxon>
        <taxon>Gammaproteobacteria</taxon>
        <taxon>Lysobacterales</taxon>
        <taxon>Lysobacteraceae</taxon>
        <taxon>Thermomonas</taxon>
    </lineage>
</organism>
<dbReference type="RefSeq" id="WP_187569332.1">
    <property type="nucleotide sequence ID" value="NZ_CP060711.1"/>
</dbReference>
<dbReference type="EMBL" id="CP060711">
    <property type="protein sequence ID" value="QNN45564.1"/>
    <property type="molecule type" value="Genomic_DNA"/>
</dbReference>
<keyword evidence="3" id="KW-1185">Reference proteome</keyword>
<sequence>MSNPEGEGRYIGISAAAMRGELFLDTTRSVAPHLQHRFHAASTPEAAIRETDMFKVIGGVVLYGFALLGLATYLDKLHPHLVDE</sequence>
<gene>
    <name evidence="2" type="ORF">H9L17_10075</name>
</gene>
<keyword evidence="1" id="KW-1133">Transmembrane helix</keyword>
<dbReference type="Proteomes" id="UP000515977">
    <property type="component" value="Chromosome"/>
</dbReference>